<gene>
    <name evidence="2" type="ORF">PCON_05236</name>
</gene>
<reference evidence="2 3" key="1">
    <citation type="journal article" date="2013" name="PLoS Genet.">
        <title>The genome and development-dependent transcriptomes of Pyronema confluens: a window into fungal evolution.</title>
        <authorList>
            <person name="Traeger S."/>
            <person name="Altegoer F."/>
            <person name="Freitag M."/>
            <person name="Gabaldon T."/>
            <person name="Kempken F."/>
            <person name="Kumar A."/>
            <person name="Marcet-Houben M."/>
            <person name="Poggeler S."/>
            <person name="Stajich J.E."/>
            <person name="Nowrousian M."/>
        </authorList>
    </citation>
    <scope>NUCLEOTIDE SEQUENCE [LARGE SCALE GENOMIC DNA]</scope>
    <source>
        <strain evidence="3">CBS 100304</strain>
        <tissue evidence="2">Vegetative mycelium</tissue>
    </source>
</reference>
<feature type="compositionally biased region" description="Polar residues" evidence="1">
    <location>
        <begin position="1"/>
        <end position="11"/>
    </location>
</feature>
<evidence type="ECO:0000256" key="1">
    <source>
        <dbReference type="SAM" id="MobiDB-lite"/>
    </source>
</evidence>
<feature type="region of interest" description="Disordered" evidence="1">
    <location>
        <begin position="1"/>
        <end position="22"/>
    </location>
</feature>
<organism evidence="2 3">
    <name type="scientific">Pyronema omphalodes (strain CBS 100304)</name>
    <name type="common">Pyronema confluens</name>
    <dbReference type="NCBI Taxonomy" id="1076935"/>
    <lineage>
        <taxon>Eukaryota</taxon>
        <taxon>Fungi</taxon>
        <taxon>Dikarya</taxon>
        <taxon>Ascomycota</taxon>
        <taxon>Pezizomycotina</taxon>
        <taxon>Pezizomycetes</taxon>
        <taxon>Pezizales</taxon>
        <taxon>Pyronemataceae</taxon>
        <taxon>Pyronema</taxon>
    </lineage>
</organism>
<accession>U4L0S5</accession>
<protein>
    <submittedName>
        <fullName evidence="2">Uncharacterized protein</fullName>
    </submittedName>
</protein>
<keyword evidence="3" id="KW-1185">Reference proteome</keyword>
<dbReference type="EMBL" id="HF935263">
    <property type="protein sequence ID" value="CCX05649.1"/>
    <property type="molecule type" value="Genomic_DNA"/>
</dbReference>
<proteinExistence type="predicted"/>
<sequence>MHSCTSRSSGSLADERKTKMMSRRIKKKVMANDLRIHLENSLNRQGLDARHAAIICMNFLGAKVLRNPAEYAGL</sequence>
<dbReference type="AlphaFoldDB" id="U4L0S5"/>
<evidence type="ECO:0000313" key="2">
    <source>
        <dbReference type="EMBL" id="CCX05649.1"/>
    </source>
</evidence>
<name>U4L0S5_PYROM</name>
<dbReference type="Proteomes" id="UP000018144">
    <property type="component" value="Unassembled WGS sequence"/>
</dbReference>
<evidence type="ECO:0000313" key="3">
    <source>
        <dbReference type="Proteomes" id="UP000018144"/>
    </source>
</evidence>